<evidence type="ECO:0000313" key="1">
    <source>
        <dbReference type="EMBL" id="HEH34702.1"/>
    </source>
</evidence>
<gene>
    <name evidence="1" type="ORF">ENP88_00795</name>
</gene>
<accession>A0A7J2TI55</accession>
<comment type="caution">
    <text evidence="1">The sequence shown here is derived from an EMBL/GenBank/DDBJ whole genome shotgun (WGS) entry which is preliminary data.</text>
</comment>
<proteinExistence type="predicted"/>
<sequence>MIVPKLTLTKIERGKFSEIVETLFKSRFSGYVRIGFKKEELSLGEVIFENGRPVIAEVSRLKSKTSIAGDEALKELEKLEQVVVEIYALGPDQLRKVIEMNRGLEVKEFSAPAAVKSEKDYLYEKYGIKPPEEWEVEKIIQESLGNSEFFAEIKKEDILAKYGIRKPSEEEIEAIISNAFGEAEKEEEVEIKTDFEALKTEIVNIISSRLGKVAKKAIDIVNSCKDEKELAQNAEAIGKSLKSLVVFIPRKKVEEVIAEIEKKIGRKIV</sequence>
<reference evidence="1" key="1">
    <citation type="journal article" date="2020" name="mSystems">
        <title>Genome- and Community-Level Interaction Insights into Carbon Utilization and Element Cycling Functions of Hydrothermarchaeota in Hydrothermal Sediment.</title>
        <authorList>
            <person name="Zhou Z."/>
            <person name="Liu Y."/>
            <person name="Xu W."/>
            <person name="Pan J."/>
            <person name="Luo Z.H."/>
            <person name="Li M."/>
        </authorList>
    </citation>
    <scope>NUCLEOTIDE SEQUENCE [LARGE SCALE GENOMIC DNA]</scope>
    <source>
        <strain evidence="1">SpSt-26</strain>
    </source>
</reference>
<dbReference type="Pfam" id="PF09987">
    <property type="entry name" value="DUF2226"/>
    <property type="match status" value="1"/>
</dbReference>
<name>A0A7J2TI55_ARCFL</name>
<dbReference type="InterPro" id="IPR019249">
    <property type="entry name" value="DUF2226"/>
</dbReference>
<dbReference type="EMBL" id="DSLA01000017">
    <property type="protein sequence ID" value="HEH34702.1"/>
    <property type="molecule type" value="Genomic_DNA"/>
</dbReference>
<organism evidence="1">
    <name type="scientific">Archaeoglobus fulgidus</name>
    <dbReference type="NCBI Taxonomy" id="2234"/>
    <lineage>
        <taxon>Archaea</taxon>
        <taxon>Methanobacteriati</taxon>
        <taxon>Methanobacteriota</taxon>
        <taxon>Archaeoglobi</taxon>
        <taxon>Archaeoglobales</taxon>
        <taxon>Archaeoglobaceae</taxon>
        <taxon>Archaeoglobus</taxon>
    </lineage>
</organism>
<dbReference type="AlphaFoldDB" id="A0A7J2TI55"/>
<protein>
    <submittedName>
        <fullName evidence="1">DUF2226 domain-containing protein</fullName>
    </submittedName>
</protein>